<dbReference type="AlphaFoldDB" id="A0A7Y0HUA3"/>
<gene>
    <name evidence="2" type="ORF">G1C95_1706</name>
</gene>
<evidence type="ECO:0000259" key="1">
    <source>
        <dbReference type="PROSITE" id="PS51186"/>
    </source>
</evidence>
<dbReference type="EMBL" id="JAAIII010000005">
    <property type="protein sequence ID" value="NMM94519.1"/>
    <property type="molecule type" value="Genomic_DNA"/>
</dbReference>
<dbReference type="PROSITE" id="PS51186">
    <property type="entry name" value="GNAT"/>
    <property type="match status" value="1"/>
</dbReference>
<dbReference type="Gene3D" id="3.40.630.30">
    <property type="match status" value="1"/>
</dbReference>
<dbReference type="PANTHER" id="PTHR39173:SF1">
    <property type="entry name" value="ACETYLTRANSFERASE"/>
    <property type="match status" value="1"/>
</dbReference>
<protein>
    <submittedName>
        <fullName evidence="2">Acetyltransferase</fullName>
    </submittedName>
</protein>
<proteinExistence type="predicted"/>
<evidence type="ECO:0000313" key="3">
    <source>
        <dbReference type="Proteomes" id="UP000532194"/>
    </source>
</evidence>
<keyword evidence="3" id="KW-1185">Reference proteome</keyword>
<evidence type="ECO:0000313" key="2">
    <source>
        <dbReference type="EMBL" id="NMM94519.1"/>
    </source>
</evidence>
<dbReference type="InterPro" id="IPR016181">
    <property type="entry name" value="Acyl_CoA_acyltransferase"/>
</dbReference>
<keyword evidence="2" id="KW-0808">Transferase</keyword>
<comment type="caution">
    <text evidence="2">The sequence shown here is derived from an EMBL/GenBank/DDBJ whole genome shotgun (WGS) entry which is preliminary data.</text>
</comment>
<organism evidence="2 3">
    <name type="scientific">Bifidobacterium oedipodis</name>
    <dbReference type="NCBI Taxonomy" id="2675322"/>
    <lineage>
        <taxon>Bacteria</taxon>
        <taxon>Bacillati</taxon>
        <taxon>Actinomycetota</taxon>
        <taxon>Actinomycetes</taxon>
        <taxon>Bifidobacteriales</taxon>
        <taxon>Bifidobacteriaceae</taxon>
        <taxon>Bifidobacterium</taxon>
    </lineage>
</organism>
<name>A0A7Y0HUA3_9BIFI</name>
<dbReference type="Pfam" id="PF13302">
    <property type="entry name" value="Acetyltransf_3"/>
    <property type="match status" value="1"/>
</dbReference>
<dbReference type="CDD" id="cd04301">
    <property type="entry name" value="NAT_SF"/>
    <property type="match status" value="1"/>
</dbReference>
<feature type="domain" description="N-acetyltransferase" evidence="1">
    <location>
        <begin position="1"/>
        <end position="163"/>
    </location>
</feature>
<dbReference type="Proteomes" id="UP000532194">
    <property type="component" value="Unassembled WGS sequence"/>
</dbReference>
<sequence>MGDLGKTYELFQQFPADENGFENDAAGLNRDEFDAYLRELKNTAAGINLPEGYVPATKYILVDDDGAYVGIFNLRHRLNDFLRKGPGHIGYGIAPAYRGKGYATAGLKLTLEKAHNEFGIDEAYLSVHKTNVASLKVQQHCGARIDHEDNTHYYTRIATTSTH</sequence>
<dbReference type="InterPro" id="IPR000182">
    <property type="entry name" value="GNAT_dom"/>
</dbReference>
<dbReference type="PANTHER" id="PTHR39173">
    <property type="entry name" value="ACETYLTRANSFERASE"/>
    <property type="match status" value="1"/>
</dbReference>
<dbReference type="SUPFAM" id="SSF55729">
    <property type="entry name" value="Acyl-CoA N-acyltransferases (Nat)"/>
    <property type="match status" value="1"/>
</dbReference>
<dbReference type="GO" id="GO:0016747">
    <property type="term" value="F:acyltransferase activity, transferring groups other than amino-acyl groups"/>
    <property type="evidence" value="ECO:0007669"/>
    <property type="project" value="InterPro"/>
</dbReference>
<reference evidence="2 3" key="1">
    <citation type="submission" date="2020-02" db="EMBL/GenBank/DDBJ databases">
        <title>Characterization of phylogenetic diversity of novel bifidobacterial species isolated in Czech ZOOs.</title>
        <authorList>
            <person name="Lugli G.A."/>
            <person name="Vera N.B."/>
            <person name="Ventura M."/>
        </authorList>
    </citation>
    <scope>NUCLEOTIDE SEQUENCE [LARGE SCALE GENOMIC DNA]</scope>
    <source>
        <strain evidence="2 3">DSM 109957</strain>
    </source>
</reference>
<accession>A0A7Y0HUA3</accession>